<dbReference type="RefSeq" id="WP_255038582.1">
    <property type="nucleotide sequence ID" value="NZ_RJUF01000177.1"/>
</dbReference>
<sequence length="150" mass="17710">MNPLLKKLNYKEHKSLVILNAPKDLDEMWEEFKTHIDVKKSLDETKVDFALIFCTKLDEVIKFGTLVDSKMEENGLFWFVYPKGSSKKYKCEFNRDNGWQAMGDLGYEPVRMVAIDEDWSALRFRKAESIKTMTRAVEWRMSEEGKKKKK</sequence>
<dbReference type="EMBL" id="RJUF01000177">
    <property type="protein sequence ID" value="MCP9764900.1"/>
    <property type="molecule type" value="Genomic_DNA"/>
</dbReference>
<protein>
    <recommendedName>
        <fullName evidence="3">DUF3052 domain-containing protein</fullName>
    </recommendedName>
</protein>
<comment type="caution">
    <text evidence="1">The sequence shown here is derived from an EMBL/GenBank/DDBJ whole genome shotgun (WGS) entry which is preliminary data.</text>
</comment>
<reference evidence="1 2" key="1">
    <citation type="submission" date="2018-11" db="EMBL/GenBank/DDBJ databases">
        <title>Novel bacteria species description.</title>
        <authorList>
            <person name="Han J.-H."/>
        </authorList>
    </citation>
    <scope>NUCLEOTIDE SEQUENCE [LARGE SCALE GENOMIC DNA]</scope>
    <source>
        <strain evidence="1 2">KCTC23259</strain>
    </source>
</reference>
<dbReference type="Proteomes" id="UP001204144">
    <property type="component" value="Unassembled WGS sequence"/>
</dbReference>
<name>A0AAE3H647_9BACT</name>
<accession>A0AAE3H647</accession>
<dbReference type="AlphaFoldDB" id="A0AAE3H647"/>
<organism evidence="1 2">
    <name type="scientific">Lacihabitans soyangensis</name>
    <dbReference type="NCBI Taxonomy" id="869394"/>
    <lineage>
        <taxon>Bacteria</taxon>
        <taxon>Pseudomonadati</taxon>
        <taxon>Bacteroidota</taxon>
        <taxon>Cytophagia</taxon>
        <taxon>Cytophagales</taxon>
        <taxon>Leadbetterellaceae</taxon>
        <taxon>Lacihabitans</taxon>
    </lineage>
</organism>
<gene>
    <name evidence="1" type="ORF">EGI31_18350</name>
</gene>
<evidence type="ECO:0000313" key="1">
    <source>
        <dbReference type="EMBL" id="MCP9764900.1"/>
    </source>
</evidence>
<evidence type="ECO:0000313" key="2">
    <source>
        <dbReference type="Proteomes" id="UP001204144"/>
    </source>
</evidence>
<keyword evidence="2" id="KW-1185">Reference proteome</keyword>
<evidence type="ECO:0008006" key="3">
    <source>
        <dbReference type="Google" id="ProtNLM"/>
    </source>
</evidence>
<proteinExistence type="predicted"/>